<sequence length="94" mass="10052">MAEIGDVVLLKSGGPEMIIKNILTGSGSSREKAALLKGFKKGDITCEFQTEDAKGNTKRKVQTFKAVCLKTPDGKFLAEVGAGGDDDDDDDDDW</sequence>
<evidence type="ECO:0000313" key="2">
    <source>
        <dbReference type="Proteomes" id="UP000005113"/>
    </source>
</evidence>
<proteinExistence type="predicted"/>
<dbReference type="RefSeq" id="WP_002656666.1">
    <property type="nucleotide sequence ID" value="NZ_JH719942.1"/>
</dbReference>
<gene>
    <name evidence="1" type="ORF">SapgrDRAFT_0276</name>
</gene>
<reference evidence="2" key="1">
    <citation type="journal article" date="2012" name="Stand. Genomic Sci.">
        <title>Permanent draft genome sequence of the gliding predator Saprospira grandis strain Sa g1 (= HR1).</title>
        <authorList>
            <person name="Mavromatis K."/>
            <person name="Chertkov O."/>
            <person name="Lapidus A."/>
            <person name="Nolan M."/>
            <person name="Lucas S."/>
            <person name="Tice H."/>
            <person name="Del Rio T.G."/>
            <person name="Cheng J.F."/>
            <person name="Han C."/>
            <person name="Tapia R."/>
            <person name="Bruce D."/>
            <person name="Goodwin L.A."/>
            <person name="Pitluck S."/>
            <person name="Huntemann M."/>
            <person name="Liolios K."/>
            <person name="Pagani I."/>
            <person name="Ivanova N."/>
            <person name="Mikhailova N."/>
            <person name="Pati A."/>
            <person name="Chen A."/>
            <person name="Palaniappan K."/>
            <person name="Land M."/>
            <person name="Brambilla E.M."/>
            <person name="Rohde M."/>
            <person name="Spring S."/>
            <person name="Goker M."/>
            <person name="Detter J.C."/>
            <person name="Bristow J."/>
            <person name="Eisen J.A."/>
            <person name="Markowitz V."/>
            <person name="Hugenholtz P."/>
            <person name="Kyrpides N.C."/>
            <person name="Klenk H.P."/>
            <person name="Woyke T."/>
        </authorList>
    </citation>
    <scope>NUCLEOTIDE SEQUENCE [LARGE SCALE GENOMIC DNA]</scope>
    <source>
        <strain evidence="2">DSM 2844</strain>
    </source>
</reference>
<organism evidence="1 2">
    <name type="scientific">Saprospira grandis DSM 2844</name>
    <dbReference type="NCBI Taxonomy" id="694433"/>
    <lineage>
        <taxon>Bacteria</taxon>
        <taxon>Pseudomonadati</taxon>
        <taxon>Bacteroidota</taxon>
        <taxon>Saprospiria</taxon>
        <taxon>Saprospirales</taxon>
        <taxon>Saprospiraceae</taxon>
        <taxon>Saprospira</taxon>
    </lineage>
</organism>
<dbReference type="AlphaFoldDB" id="J0P3M6"/>
<dbReference type="InterPro" id="IPR019226">
    <property type="entry name" value="DUF2158"/>
</dbReference>
<accession>J0P3M6</accession>
<dbReference type="Proteomes" id="UP000005113">
    <property type="component" value="Unassembled WGS sequence"/>
</dbReference>
<evidence type="ECO:0000313" key="1">
    <source>
        <dbReference type="EMBL" id="EJF52027.1"/>
    </source>
</evidence>
<protein>
    <submittedName>
        <fullName evidence="1">Uncharacterized small protein (DUF2158)</fullName>
    </submittedName>
</protein>
<dbReference type="Pfam" id="PF09926">
    <property type="entry name" value="DUF2158"/>
    <property type="match status" value="1"/>
</dbReference>
<dbReference type="HOGENOM" id="CLU_2397895_0_0_10"/>
<dbReference type="EMBL" id="JH719942">
    <property type="protein sequence ID" value="EJF52027.1"/>
    <property type="molecule type" value="Genomic_DNA"/>
</dbReference>
<name>J0P3M6_9BACT</name>
<dbReference type="OrthoDB" id="1494255at2"/>